<evidence type="ECO:0000313" key="1">
    <source>
        <dbReference type="EMBL" id="SVD18560.1"/>
    </source>
</evidence>
<name>A0A382T8U1_9ZZZZ</name>
<dbReference type="AlphaFoldDB" id="A0A382T8U1"/>
<reference evidence="1" key="1">
    <citation type="submission" date="2018-05" db="EMBL/GenBank/DDBJ databases">
        <authorList>
            <person name="Lanie J.A."/>
            <person name="Ng W.-L."/>
            <person name="Kazmierczak K.M."/>
            <person name="Andrzejewski T.M."/>
            <person name="Davidsen T.M."/>
            <person name="Wayne K.J."/>
            <person name="Tettelin H."/>
            <person name="Glass J.I."/>
            <person name="Rusch D."/>
            <person name="Podicherti R."/>
            <person name="Tsui H.-C.T."/>
            <person name="Winkler M.E."/>
        </authorList>
    </citation>
    <scope>NUCLEOTIDE SEQUENCE</scope>
</reference>
<dbReference type="EMBL" id="UINC01134794">
    <property type="protein sequence ID" value="SVD18560.1"/>
    <property type="molecule type" value="Genomic_DNA"/>
</dbReference>
<proteinExistence type="predicted"/>
<sequence length="191" mass="21749">NGIGGEVVVGSITKEQYDYWVGKNDSDIYQHFLEDDIEDSEVPSEAWIGNRWFEMDNIEHLNGCELSNVNNIDVLIDGNERSLVFECNLGKESIKGKGIKIELNKVDWKGLEKGYYFLYQPLEKGGLTIQIETENEFDPKMLTLICTEFVMPNKKGCFISSVDYEGGDVIEGDGFCDGDFTDTHWVEFFKV</sequence>
<organism evidence="1">
    <name type="scientific">marine metagenome</name>
    <dbReference type="NCBI Taxonomy" id="408172"/>
    <lineage>
        <taxon>unclassified sequences</taxon>
        <taxon>metagenomes</taxon>
        <taxon>ecological metagenomes</taxon>
    </lineage>
</organism>
<feature type="non-terminal residue" evidence="1">
    <location>
        <position position="1"/>
    </location>
</feature>
<accession>A0A382T8U1</accession>
<protein>
    <submittedName>
        <fullName evidence="1">Uncharacterized protein</fullName>
    </submittedName>
</protein>
<gene>
    <name evidence="1" type="ORF">METZ01_LOCUS371414</name>
</gene>